<dbReference type="InterPro" id="IPR050336">
    <property type="entry name" value="Chromosome_partition/occlusion"/>
</dbReference>
<accession>A0A7R8WYY3</accession>
<feature type="region of interest" description="Disordered" evidence="2">
    <location>
        <begin position="1"/>
        <end position="50"/>
    </location>
</feature>
<dbReference type="PANTHER" id="PTHR33375:SF1">
    <property type="entry name" value="CHROMOSOME-PARTITIONING PROTEIN PARB-RELATED"/>
    <property type="match status" value="1"/>
</dbReference>
<name>A0A7R8WYY3_9CRUS</name>
<dbReference type="Pfam" id="PF02195">
    <property type="entry name" value="ParB_N"/>
    <property type="match status" value="1"/>
</dbReference>
<feature type="non-terminal residue" evidence="4">
    <location>
        <position position="145"/>
    </location>
</feature>
<evidence type="ECO:0000259" key="3">
    <source>
        <dbReference type="SMART" id="SM00470"/>
    </source>
</evidence>
<feature type="domain" description="ParB-like N-terminal" evidence="3">
    <location>
        <begin position="35"/>
        <end position="124"/>
    </location>
</feature>
<dbReference type="SUPFAM" id="SSF110849">
    <property type="entry name" value="ParB/Sulfiredoxin"/>
    <property type="match status" value="1"/>
</dbReference>
<evidence type="ECO:0000256" key="1">
    <source>
        <dbReference type="ARBA" id="ARBA00023125"/>
    </source>
</evidence>
<dbReference type="Gene3D" id="1.10.10.730">
    <property type="entry name" value="KorB DNA-binding domain"/>
    <property type="match status" value="1"/>
</dbReference>
<organism evidence="4">
    <name type="scientific">Cyprideis torosa</name>
    <dbReference type="NCBI Taxonomy" id="163714"/>
    <lineage>
        <taxon>Eukaryota</taxon>
        <taxon>Metazoa</taxon>
        <taxon>Ecdysozoa</taxon>
        <taxon>Arthropoda</taxon>
        <taxon>Crustacea</taxon>
        <taxon>Oligostraca</taxon>
        <taxon>Ostracoda</taxon>
        <taxon>Podocopa</taxon>
        <taxon>Podocopida</taxon>
        <taxon>Cytherocopina</taxon>
        <taxon>Cytheroidea</taxon>
        <taxon>Cytherideidae</taxon>
        <taxon>Cyprideis</taxon>
    </lineage>
</organism>
<evidence type="ECO:0000313" key="4">
    <source>
        <dbReference type="EMBL" id="CAD7239632.1"/>
    </source>
</evidence>
<dbReference type="GO" id="GO:0003677">
    <property type="term" value="F:DNA binding"/>
    <property type="evidence" value="ECO:0007669"/>
    <property type="project" value="UniProtKB-KW"/>
</dbReference>
<dbReference type="GO" id="GO:0045881">
    <property type="term" value="P:positive regulation of sporulation resulting in formation of a cellular spore"/>
    <property type="evidence" value="ECO:0007669"/>
    <property type="project" value="TreeGrafter"/>
</dbReference>
<dbReference type="FunFam" id="3.90.1530.30:FF:000001">
    <property type="entry name" value="Chromosome partitioning protein ParB"/>
    <property type="match status" value="1"/>
</dbReference>
<dbReference type="NCBIfam" id="TIGR00180">
    <property type="entry name" value="parB_part"/>
    <property type="match status" value="1"/>
</dbReference>
<dbReference type="Gene3D" id="3.90.1530.30">
    <property type="match status" value="1"/>
</dbReference>
<dbReference type="GO" id="GO:0007059">
    <property type="term" value="P:chromosome segregation"/>
    <property type="evidence" value="ECO:0007669"/>
    <property type="project" value="TreeGrafter"/>
</dbReference>
<dbReference type="GO" id="GO:0005694">
    <property type="term" value="C:chromosome"/>
    <property type="evidence" value="ECO:0007669"/>
    <property type="project" value="TreeGrafter"/>
</dbReference>
<dbReference type="PANTHER" id="PTHR33375">
    <property type="entry name" value="CHROMOSOME-PARTITIONING PROTEIN PARB-RELATED"/>
    <property type="match status" value="1"/>
</dbReference>
<dbReference type="AlphaFoldDB" id="A0A7R8WYY3"/>
<gene>
    <name evidence="4" type="ORF">CTOB1V02_LOCUS17447</name>
</gene>
<dbReference type="OrthoDB" id="18419at2759"/>
<evidence type="ECO:0000256" key="2">
    <source>
        <dbReference type="SAM" id="MobiDB-lite"/>
    </source>
</evidence>
<sequence>MTRKKPGLGRGLDALLSGGASRKESPTESGSDNLRSIPVEQIQRGPYQPRRHFDEEKLAELAESIRAQGLVQPIVVRPISGGYELIAGERRWRAAQLAQLAEVPAVIKDIPDQAAAAMSLIENIQREDLNPLEESIALQRLIDEF</sequence>
<dbReference type="InterPro" id="IPR036086">
    <property type="entry name" value="ParB/Sulfiredoxin_sf"/>
</dbReference>
<proteinExistence type="predicted"/>
<dbReference type="InterPro" id="IPR004437">
    <property type="entry name" value="ParB/RepB/Spo0J"/>
</dbReference>
<dbReference type="InterPro" id="IPR042075">
    <property type="entry name" value="KorB_DNA-db"/>
</dbReference>
<dbReference type="SMART" id="SM00470">
    <property type="entry name" value="ParB"/>
    <property type="match status" value="1"/>
</dbReference>
<reference evidence="4" key="1">
    <citation type="submission" date="2020-11" db="EMBL/GenBank/DDBJ databases">
        <authorList>
            <person name="Tran Van P."/>
        </authorList>
    </citation>
    <scope>NUCLEOTIDE SEQUENCE</scope>
</reference>
<dbReference type="InterPro" id="IPR003115">
    <property type="entry name" value="ParB_N"/>
</dbReference>
<dbReference type="CDD" id="cd16393">
    <property type="entry name" value="SPO0J_N"/>
    <property type="match status" value="1"/>
</dbReference>
<keyword evidence="1" id="KW-0238">DNA-binding</keyword>
<protein>
    <recommendedName>
        <fullName evidence="3">ParB-like N-terminal domain-containing protein</fullName>
    </recommendedName>
</protein>
<dbReference type="EMBL" id="OB734464">
    <property type="protein sequence ID" value="CAD7239632.1"/>
    <property type="molecule type" value="Genomic_DNA"/>
</dbReference>